<organism evidence="8 9">
    <name type="scientific">Marinobacterium stanieri</name>
    <dbReference type="NCBI Taxonomy" id="49186"/>
    <lineage>
        <taxon>Bacteria</taxon>
        <taxon>Pseudomonadati</taxon>
        <taxon>Pseudomonadota</taxon>
        <taxon>Gammaproteobacteria</taxon>
        <taxon>Oceanospirillales</taxon>
        <taxon>Oceanospirillaceae</taxon>
        <taxon>Marinobacterium</taxon>
    </lineage>
</organism>
<dbReference type="eggNOG" id="COG3751">
    <property type="taxonomic scope" value="Bacteria"/>
</dbReference>
<reference evidence="9" key="1">
    <citation type="submission" date="2017-01" db="EMBL/GenBank/DDBJ databases">
        <authorList>
            <person name="Varghese N."/>
            <person name="Submissions S."/>
        </authorList>
    </citation>
    <scope>NUCLEOTIDE SEQUENCE [LARGE SCALE GENOMIC DNA]</scope>
    <source>
        <strain evidence="9">DSM 7027</strain>
    </source>
</reference>
<sequence>MDALQHQRQYIASQKGSAMQILNHHPLVMTLDNILTPDEASGLIELAREKLDRARVSFDNAYGVTDGRSGQNCWLRYADYPLAKQIGNRIAKLAGIPLENAESLQVLHYGPEQEYRAHYDAYDLSTARGQRCCRYGGQRLVTALVYLNAVEEGGGTSFPRLGLEVNPAPGRMVLFQNTDEDVTKPHRDSLHAGMPVTQGEKWAFNIWFHVRPMREKQVFEALENA</sequence>
<feature type="domain" description="Fe2OG dioxygenase" evidence="7">
    <location>
        <begin position="100"/>
        <end position="210"/>
    </location>
</feature>
<dbReference type="PANTHER" id="PTHR10869:SF246">
    <property type="entry name" value="TRANSMEMBRANE PROLYL 4-HYDROXYLASE"/>
    <property type="match status" value="1"/>
</dbReference>
<evidence type="ECO:0000256" key="3">
    <source>
        <dbReference type="ARBA" id="ARBA00022896"/>
    </source>
</evidence>
<dbReference type="InterPro" id="IPR006620">
    <property type="entry name" value="Pro_4_hyd_alph"/>
</dbReference>
<keyword evidence="4" id="KW-0223">Dioxygenase</keyword>
<evidence type="ECO:0000313" key="9">
    <source>
        <dbReference type="Proteomes" id="UP000186895"/>
    </source>
</evidence>
<dbReference type="Proteomes" id="UP000186895">
    <property type="component" value="Unassembled WGS sequence"/>
</dbReference>
<evidence type="ECO:0000256" key="4">
    <source>
        <dbReference type="ARBA" id="ARBA00022964"/>
    </source>
</evidence>
<dbReference type="InterPro" id="IPR005123">
    <property type="entry name" value="Oxoglu/Fe-dep_dioxygenase_dom"/>
</dbReference>
<dbReference type="GO" id="GO:0005506">
    <property type="term" value="F:iron ion binding"/>
    <property type="evidence" value="ECO:0007669"/>
    <property type="project" value="InterPro"/>
</dbReference>
<protein>
    <submittedName>
        <fullName evidence="8">Prolyl 4-hydroxylase</fullName>
    </submittedName>
</protein>
<dbReference type="STRING" id="49186.SAMN05421647_11092"/>
<comment type="cofactor">
    <cofactor evidence="1">
        <name>L-ascorbate</name>
        <dbReference type="ChEBI" id="CHEBI:38290"/>
    </cofactor>
</comment>
<evidence type="ECO:0000313" key="8">
    <source>
        <dbReference type="EMBL" id="SIQ88038.1"/>
    </source>
</evidence>
<dbReference type="SMART" id="SM00702">
    <property type="entry name" value="P4Hc"/>
    <property type="match status" value="1"/>
</dbReference>
<proteinExistence type="predicted"/>
<dbReference type="Gene3D" id="2.60.120.620">
    <property type="entry name" value="q2cbj1_9rhob like domain"/>
    <property type="match status" value="1"/>
</dbReference>
<keyword evidence="5" id="KW-0560">Oxidoreductase</keyword>
<keyword evidence="3" id="KW-0847">Vitamin C</keyword>
<keyword evidence="2" id="KW-0479">Metal-binding</keyword>
<dbReference type="EMBL" id="FTMN01000010">
    <property type="protein sequence ID" value="SIQ88038.1"/>
    <property type="molecule type" value="Genomic_DNA"/>
</dbReference>
<dbReference type="InterPro" id="IPR045054">
    <property type="entry name" value="P4HA-like"/>
</dbReference>
<keyword evidence="6" id="KW-0408">Iron</keyword>
<evidence type="ECO:0000259" key="7">
    <source>
        <dbReference type="PROSITE" id="PS51471"/>
    </source>
</evidence>
<dbReference type="InterPro" id="IPR044862">
    <property type="entry name" value="Pro_4_hyd_alph_FE2OG_OXY"/>
</dbReference>
<evidence type="ECO:0000256" key="1">
    <source>
        <dbReference type="ARBA" id="ARBA00001961"/>
    </source>
</evidence>
<dbReference type="GO" id="GO:0004656">
    <property type="term" value="F:procollagen-proline 4-dioxygenase activity"/>
    <property type="evidence" value="ECO:0007669"/>
    <property type="project" value="TreeGrafter"/>
</dbReference>
<evidence type="ECO:0000256" key="6">
    <source>
        <dbReference type="ARBA" id="ARBA00023004"/>
    </source>
</evidence>
<name>A0A1N6WDE4_9GAMM</name>
<dbReference type="PANTHER" id="PTHR10869">
    <property type="entry name" value="PROLYL 4-HYDROXYLASE ALPHA SUBUNIT"/>
    <property type="match status" value="1"/>
</dbReference>
<evidence type="ECO:0000256" key="5">
    <source>
        <dbReference type="ARBA" id="ARBA00023002"/>
    </source>
</evidence>
<dbReference type="AlphaFoldDB" id="A0A1N6WDE4"/>
<keyword evidence="9" id="KW-1185">Reference proteome</keyword>
<dbReference type="GO" id="GO:0031418">
    <property type="term" value="F:L-ascorbic acid binding"/>
    <property type="evidence" value="ECO:0007669"/>
    <property type="project" value="UniProtKB-KW"/>
</dbReference>
<gene>
    <name evidence="8" type="ORF">SAMN05421647_11092</name>
</gene>
<dbReference type="PROSITE" id="PS51471">
    <property type="entry name" value="FE2OG_OXY"/>
    <property type="match status" value="1"/>
</dbReference>
<evidence type="ECO:0000256" key="2">
    <source>
        <dbReference type="ARBA" id="ARBA00022723"/>
    </source>
</evidence>
<dbReference type="Pfam" id="PF13640">
    <property type="entry name" value="2OG-FeII_Oxy_3"/>
    <property type="match status" value="1"/>
</dbReference>
<accession>A0A1N6WDE4</accession>